<evidence type="ECO:0000313" key="1">
    <source>
        <dbReference type="EMBL" id="GGZ95063.1"/>
    </source>
</evidence>
<dbReference type="EMBL" id="BMWZ01000025">
    <property type="protein sequence ID" value="GGZ95063.1"/>
    <property type="molecule type" value="Genomic_DNA"/>
</dbReference>
<keyword evidence="2" id="KW-1185">Reference proteome</keyword>
<reference evidence="1" key="1">
    <citation type="journal article" date="2014" name="Int. J. Syst. Evol. Microbiol.">
        <title>Complete genome sequence of Corynebacterium casei LMG S-19264T (=DSM 44701T), isolated from a smear-ripened cheese.</title>
        <authorList>
            <consortium name="US DOE Joint Genome Institute (JGI-PGF)"/>
            <person name="Walter F."/>
            <person name="Albersmeier A."/>
            <person name="Kalinowski J."/>
            <person name="Ruckert C."/>
        </authorList>
    </citation>
    <scope>NUCLEOTIDE SEQUENCE</scope>
    <source>
        <strain evidence="1">KCTC 12710</strain>
    </source>
</reference>
<gene>
    <name evidence="1" type="ORF">GCM10007028_36470</name>
</gene>
<comment type="caution">
    <text evidence="1">The sequence shown here is derived from an EMBL/GenBank/DDBJ whole genome shotgun (WGS) entry which is preliminary data.</text>
</comment>
<proteinExistence type="predicted"/>
<sequence length="146" mass="16787">MNRIKTLISILILTITFSSCGNKKSEEKTNSKTELETVELPKKVFTESEIAKYTISAIMNQPPEIISVKDNGGIYNVSYTRKDDGKKFDYKIKISGNKVTWGNSDGRWRDTKFDEKIKYSEKDNELKIIQTFEDGSEIVKEFKKAE</sequence>
<dbReference type="RefSeq" id="WP_189362883.1">
    <property type="nucleotide sequence ID" value="NZ_BMWZ01000025.1"/>
</dbReference>
<name>A0A918RDQ1_9FLAO</name>
<evidence type="ECO:0000313" key="2">
    <source>
        <dbReference type="Proteomes" id="UP000636004"/>
    </source>
</evidence>
<dbReference type="AlphaFoldDB" id="A0A918RDQ1"/>
<organism evidence="1 2">
    <name type="scientific">Algibacter mikhailovii</name>
    <dbReference type="NCBI Taxonomy" id="425498"/>
    <lineage>
        <taxon>Bacteria</taxon>
        <taxon>Pseudomonadati</taxon>
        <taxon>Bacteroidota</taxon>
        <taxon>Flavobacteriia</taxon>
        <taxon>Flavobacteriales</taxon>
        <taxon>Flavobacteriaceae</taxon>
        <taxon>Algibacter</taxon>
    </lineage>
</organism>
<protein>
    <submittedName>
        <fullName evidence="1">Uncharacterized protein</fullName>
    </submittedName>
</protein>
<reference evidence="1" key="2">
    <citation type="submission" date="2020-09" db="EMBL/GenBank/DDBJ databases">
        <authorList>
            <person name="Sun Q."/>
            <person name="Kim S."/>
        </authorList>
    </citation>
    <scope>NUCLEOTIDE SEQUENCE</scope>
    <source>
        <strain evidence="1">KCTC 12710</strain>
    </source>
</reference>
<dbReference type="Proteomes" id="UP000636004">
    <property type="component" value="Unassembled WGS sequence"/>
</dbReference>
<dbReference type="PROSITE" id="PS51257">
    <property type="entry name" value="PROKAR_LIPOPROTEIN"/>
    <property type="match status" value="1"/>
</dbReference>
<accession>A0A918RDQ1</accession>